<name>A0A3P6EI38_BRAOL</name>
<reference evidence="1" key="1">
    <citation type="submission" date="2018-11" db="EMBL/GenBank/DDBJ databases">
        <authorList>
            <consortium name="Genoscope - CEA"/>
            <person name="William W."/>
        </authorList>
    </citation>
    <scope>NUCLEOTIDE SEQUENCE</scope>
</reference>
<proteinExistence type="predicted"/>
<dbReference type="AlphaFoldDB" id="A0A3P6EI38"/>
<sequence>MRVLVLQCSPINPPFKIPTDPPHPPSGSMISKSLFIPLSLFPQIVKSIPLSWQKHICLCLNQLWGRHGFL</sequence>
<gene>
    <name evidence="1" type="ORF">BOLC7T40594H</name>
</gene>
<evidence type="ECO:0000313" key="1">
    <source>
        <dbReference type="EMBL" id="VDD35034.1"/>
    </source>
</evidence>
<protein>
    <submittedName>
        <fullName evidence="1">Uncharacterized protein</fullName>
    </submittedName>
</protein>
<dbReference type="EMBL" id="LR031876">
    <property type="protein sequence ID" value="VDD35034.1"/>
    <property type="molecule type" value="Genomic_DNA"/>
</dbReference>
<organism evidence="1">
    <name type="scientific">Brassica oleracea</name>
    <name type="common">Wild cabbage</name>
    <dbReference type="NCBI Taxonomy" id="3712"/>
    <lineage>
        <taxon>Eukaryota</taxon>
        <taxon>Viridiplantae</taxon>
        <taxon>Streptophyta</taxon>
        <taxon>Embryophyta</taxon>
        <taxon>Tracheophyta</taxon>
        <taxon>Spermatophyta</taxon>
        <taxon>Magnoliopsida</taxon>
        <taxon>eudicotyledons</taxon>
        <taxon>Gunneridae</taxon>
        <taxon>Pentapetalae</taxon>
        <taxon>rosids</taxon>
        <taxon>malvids</taxon>
        <taxon>Brassicales</taxon>
        <taxon>Brassicaceae</taxon>
        <taxon>Brassiceae</taxon>
        <taxon>Brassica</taxon>
    </lineage>
</organism>
<accession>A0A3P6EI38</accession>